<evidence type="ECO:0000313" key="2">
    <source>
        <dbReference type="Proteomes" id="UP000828390"/>
    </source>
</evidence>
<comment type="caution">
    <text evidence="1">The sequence shown here is derived from an EMBL/GenBank/DDBJ whole genome shotgun (WGS) entry which is preliminary data.</text>
</comment>
<reference evidence="1" key="1">
    <citation type="journal article" date="2019" name="bioRxiv">
        <title>The Genome of the Zebra Mussel, Dreissena polymorpha: A Resource for Invasive Species Research.</title>
        <authorList>
            <person name="McCartney M.A."/>
            <person name="Auch B."/>
            <person name="Kono T."/>
            <person name="Mallez S."/>
            <person name="Zhang Y."/>
            <person name="Obille A."/>
            <person name="Becker A."/>
            <person name="Abrahante J.E."/>
            <person name="Garbe J."/>
            <person name="Badalamenti J.P."/>
            <person name="Herman A."/>
            <person name="Mangelson H."/>
            <person name="Liachko I."/>
            <person name="Sullivan S."/>
            <person name="Sone E.D."/>
            <person name="Koren S."/>
            <person name="Silverstein K.A.T."/>
            <person name="Beckman K.B."/>
            <person name="Gohl D.M."/>
        </authorList>
    </citation>
    <scope>NUCLEOTIDE SEQUENCE</scope>
    <source>
        <strain evidence="1">Duluth1</strain>
        <tissue evidence="1">Whole animal</tissue>
    </source>
</reference>
<accession>A0A9D4M0U0</accession>
<evidence type="ECO:0000313" key="1">
    <source>
        <dbReference type="EMBL" id="KAH3868762.1"/>
    </source>
</evidence>
<dbReference type="AlphaFoldDB" id="A0A9D4M0U0"/>
<gene>
    <name evidence="1" type="ORF">DPMN_031914</name>
</gene>
<dbReference type="Proteomes" id="UP000828390">
    <property type="component" value="Unassembled WGS sequence"/>
</dbReference>
<name>A0A9D4M0U0_DREPO</name>
<organism evidence="1 2">
    <name type="scientific">Dreissena polymorpha</name>
    <name type="common">Zebra mussel</name>
    <name type="synonym">Mytilus polymorpha</name>
    <dbReference type="NCBI Taxonomy" id="45954"/>
    <lineage>
        <taxon>Eukaryota</taxon>
        <taxon>Metazoa</taxon>
        <taxon>Spiralia</taxon>
        <taxon>Lophotrochozoa</taxon>
        <taxon>Mollusca</taxon>
        <taxon>Bivalvia</taxon>
        <taxon>Autobranchia</taxon>
        <taxon>Heteroconchia</taxon>
        <taxon>Euheterodonta</taxon>
        <taxon>Imparidentia</taxon>
        <taxon>Neoheterodontei</taxon>
        <taxon>Myida</taxon>
        <taxon>Dreissenoidea</taxon>
        <taxon>Dreissenidae</taxon>
        <taxon>Dreissena</taxon>
    </lineage>
</organism>
<proteinExistence type="predicted"/>
<sequence length="55" mass="6527">MIDMQNSSASSVRNIICVFKTFNKQKTFFNYCMTICDRKRCTLDWADKFKSDFVV</sequence>
<protein>
    <submittedName>
        <fullName evidence="1">Uncharacterized protein</fullName>
    </submittedName>
</protein>
<reference evidence="1" key="2">
    <citation type="submission" date="2020-11" db="EMBL/GenBank/DDBJ databases">
        <authorList>
            <person name="McCartney M.A."/>
            <person name="Auch B."/>
            <person name="Kono T."/>
            <person name="Mallez S."/>
            <person name="Becker A."/>
            <person name="Gohl D.M."/>
            <person name="Silverstein K.A.T."/>
            <person name="Koren S."/>
            <person name="Bechman K.B."/>
            <person name="Herman A."/>
            <person name="Abrahante J.E."/>
            <person name="Garbe J."/>
        </authorList>
    </citation>
    <scope>NUCLEOTIDE SEQUENCE</scope>
    <source>
        <strain evidence="1">Duluth1</strain>
        <tissue evidence="1">Whole animal</tissue>
    </source>
</reference>
<dbReference type="EMBL" id="JAIWYP010000002">
    <property type="protein sequence ID" value="KAH3868762.1"/>
    <property type="molecule type" value="Genomic_DNA"/>
</dbReference>
<keyword evidence="2" id="KW-1185">Reference proteome</keyword>